<dbReference type="Gramene" id="PGSC0003DMT400097672">
    <property type="protein sequence ID" value="PGSC0003DMT400097672"/>
    <property type="gene ID" value="PGSC0003DMG400047243"/>
</dbReference>
<evidence type="ECO:0000313" key="3">
    <source>
        <dbReference type="Proteomes" id="UP000011115"/>
    </source>
</evidence>
<dbReference type="HOGENOM" id="CLU_043888_0_0_1"/>
<accession>M1E156</accession>
<proteinExistence type="predicted"/>
<sequence length="246" mass="27364">MAKVNRDTRTHVNPNVCTTASRIRDFTRMNPLMFYGSNVEEDPQGFIDEILNVLDAMRVFPQQKAKLSAYQLKDVAQVWHEKWMGEGLLGAGPEQKLKQVNREVERARTDDGDSSNGKFEGQGRPRFKRRFSNQGSSSARWINKDKVSKSKHQGDNSGRSSMGRRTCGKCGKKHDGKCLGGMGVFYGCGKSGNQLKNFPTLVAKGREDKQIPPSGSNSDASKKNFFYSLQFGGVQESSPDVMIGML</sequence>
<reference evidence="3" key="1">
    <citation type="journal article" date="2011" name="Nature">
        <title>Genome sequence and analysis of the tuber crop potato.</title>
        <authorList>
            <consortium name="The Potato Genome Sequencing Consortium"/>
        </authorList>
    </citation>
    <scope>NUCLEOTIDE SEQUENCE [LARGE SCALE GENOMIC DNA]</scope>
    <source>
        <strain evidence="3">cv. DM1-3 516 R44</strain>
    </source>
</reference>
<organism evidence="2 3">
    <name type="scientific">Solanum tuberosum</name>
    <name type="common">Potato</name>
    <dbReference type="NCBI Taxonomy" id="4113"/>
    <lineage>
        <taxon>Eukaryota</taxon>
        <taxon>Viridiplantae</taxon>
        <taxon>Streptophyta</taxon>
        <taxon>Embryophyta</taxon>
        <taxon>Tracheophyta</taxon>
        <taxon>Spermatophyta</taxon>
        <taxon>Magnoliopsida</taxon>
        <taxon>eudicotyledons</taxon>
        <taxon>Gunneridae</taxon>
        <taxon>Pentapetalae</taxon>
        <taxon>asterids</taxon>
        <taxon>lamiids</taxon>
        <taxon>Solanales</taxon>
        <taxon>Solanaceae</taxon>
        <taxon>Solanoideae</taxon>
        <taxon>Solaneae</taxon>
        <taxon>Solanum</taxon>
    </lineage>
</organism>
<feature type="compositionally biased region" description="Basic and acidic residues" evidence="1">
    <location>
        <begin position="142"/>
        <end position="154"/>
    </location>
</feature>
<dbReference type="AlphaFoldDB" id="M1E156"/>
<dbReference type="Proteomes" id="UP000011115">
    <property type="component" value="Unassembled WGS sequence"/>
</dbReference>
<name>M1E156_SOLTU</name>
<keyword evidence="3" id="KW-1185">Reference proteome</keyword>
<protein>
    <submittedName>
        <fullName evidence="2">Gag-pol polyprotein</fullName>
    </submittedName>
</protein>
<dbReference type="InParanoid" id="M1E156"/>
<evidence type="ECO:0000256" key="1">
    <source>
        <dbReference type="SAM" id="MobiDB-lite"/>
    </source>
</evidence>
<feature type="region of interest" description="Disordered" evidence="1">
    <location>
        <begin position="101"/>
        <end position="167"/>
    </location>
</feature>
<feature type="compositionally biased region" description="Basic and acidic residues" evidence="1">
    <location>
        <begin position="101"/>
        <end position="111"/>
    </location>
</feature>
<reference evidence="2" key="2">
    <citation type="submission" date="2015-06" db="UniProtKB">
        <authorList>
            <consortium name="EnsemblPlants"/>
        </authorList>
    </citation>
    <scope>IDENTIFICATION</scope>
    <source>
        <strain evidence="2">DM1-3 516 R44</strain>
    </source>
</reference>
<evidence type="ECO:0000313" key="2">
    <source>
        <dbReference type="EnsemblPlants" id="PGSC0003DMT400097672"/>
    </source>
</evidence>
<dbReference type="EnsemblPlants" id="PGSC0003DMT400097672">
    <property type="protein sequence ID" value="PGSC0003DMT400097672"/>
    <property type="gene ID" value="PGSC0003DMG400047243"/>
</dbReference>
<dbReference type="PaxDb" id="4113-PGSC0003DMT400097672"/>